<reference evidence="11" key="2">
    <citation type="journal article" date="2014" name="ISME J.">
        <title>Microbial stratification in low pH oxic and suboxic macroscopic growths along an acid mine drainage.</title>
        <authorList>
            <person name="Mendez-Garcia C."/>
            <person name="Mesa V."/>
            <person name="Sprenger R.R."/>
            <person name="Richter M."/>
            <person name="Diez M.S."/>
            <person name="Solano J."/>
            <person name="Bargiela R."/>
            <person name="Golyshina O.V."/>
            <person name="Manteca A."/>
            <person name="Ramos J.L."/>
            <person name="Gallego J.R."/>
            <person name="Llorente I."/>
            <person name="Martins Dos Santos V.A."/>
            <person name="Jensen O.N."/>
            <person name="Pelaez A.I."/>
            <person name="Sanchez J."/>
            <person name="Ferrer M."/>
        </authorList>
    </citation>
    <scope>NUCLEOTIDE SEQUENCE</scope>
</reference>
<evidence type="ECO:0000256" key="2">
    <source>
        <dbReference type="ARBA" id="ARBA00022448"/>
    </source>
</evidence>
<dbReference type="EMBL" id="AUZZ01010611">
    <property type="protein sequence ID" value="EQD29196.1"/>
    <property type="molecule type" value="Genomic_DNA"/>
</dbReference>
<keyword evidence="4" id="KW-0997">Cell inner membrane</keyword>
<dbReference type="GO" id="GO:0005886">
    <property type="term" value="C:plasma membrane"/>
    <property type="evidence" value="ECO:0007669"/>
    <property type="project" value="UniProtKB-SubCell"/>
</dbReference>
<evidence type="ECO:0000256" key="3">
    <source>
        <dbReference type="ARBA" id="ARBA00022475"/>
    </source>
</evidence>
<dbReference type="AlphaFoldDB" id="T0Y285"/>
<dbReference type="Gene3D" id="2.30.42.10">
    <property type="match status" value="1"/>
</dbReference>
<keyword evidence="6" id="KW-0653">Protein transport</keyword>
<keyword evidence="5 9" id="KW-0812">Transmembrane</keyword>
<dbReference type="Gene3D" id="2.30.30.830">
    <property type="match status" value="1"/>
</dbReference>
<feature type="transmembrane region" description="Helical" evidence="9">
    <location>
        <begin position="12"/>
        <end position="33"/>
    </location>
</feature>
<protein>
    <submittedName>
        <fullName evidence="11">General secretion pathway protein C</fullName>
    </submittedName>
</protein>
<feature type="domain" description="Type II secretion system protein GspC N-terminal" evidence="10">
    <location>
        <begin position="16"/>
        <end position="147"/>
    </location>
</feature>
<comment type="subcellular location">
    <subcellularLocation>
        <location evidence="1">Cell inner membrane</location>
    </subcellularLocation>
</comment>
<keyword evidence="2" id="KW-0813">Transport</keyword>
<keyword evidence="7 9" id="KW-1133">Transmembrane helix</keyword>
<dbReference type="Pfam" id="PF11356">
    <property type="entry name" value="T2SSC"/>
    <property type="match status" value="1"/>
</dbReference>
<feature type="non-terminal residue" evidence="11">
    <location>
        <position position="216"/>
    </location>
</feature>
<dbReference type="GO" id="GO:0015031">
    <property type="term" value="P:protein transport"/>
    <property type="evidence" value="ECO:0007669"/>
    <property type="project" value="UniProtKB-KW"/>
</dbReference>
<dbReference type="InterPro" id="IPR024961">
    <property type="entry name" value="T2SS_GspC_N"/>
</dbReference>
<keyword evidence="8 9" id="KW-0472">Membrane</keyword>
<sequence length="216" mass="22936">MGLALWLRAPVWLPFLLVIALGWTGAHLTWSLWGRPTFHNPPPMARPLSKTPEIIFVHAITEHPLFGQPSKGAGSSIATTRLALTLLGVAATRDKKDSWAIIALGGAGAPERVFTIGSLIPGGAKILSIHPKEVILTLAGELQALKLNTGSSGIEAPAQPGGGMGPNLPQMLARQPMSLLKYIRPMPVFKSGHFAGYRVFPGARPRAFLRLGLAPG</sequence>
<proteinExistence type="predicted"/>
<dbReference type="InterPro" id="IPR036034">
    <property type="entry name" value="PDZ_sf"/>
</dbReference>
<evidence type="ECO:0000259" key="10">
    <source>
        <dbReference type="Pfam" id="PF11356"/>
    </source>
</evidence>
<evidence type="ECO:0000256" key="7">
    <source>
        <dbReference type="ARBA" id="ARBA00022989"/>
    </source>
</evidence>
<accession>T0Y285</accession>
<name>T0Y285_9ZZZZ</name>
<keyword evidence="3" id="KW-1003">Cell membrane</keyword>
<evidence type="ECO:0000256" key="5">
    <source>
        <dbReference type="ARBA" id="ARBA00022692"/>
    </source>
</evidence>
<evidence type="ECO:0000256" key="4">
    <source>
        <dbReference type="ARBA" id="ARBA00022519"/>
    </source>
</evidence>
<comment type="caution">
    <text evidence="11">The sequence shown here is derived from an EMBL/GenBank/DDBJ whole genome shotgun (WGS) entry which is preliminary data.</text>
</comment>
<evidence type="ECO:0000313" key="11">
    <source>
        <dbReference type="EMBL" id="EQD29196.1"/>
    </source>
</evidence>
<reference evidence="11" key="1">
    <citation type="submission" date="2013-08" db="EMBL/GenBank/DDBJ databases">
        <authorList>
            <person name="Mendez C."/>
            <person name="Richter M."/>
            <person name="Ferrer M."/>
            <person name="Sanchez J."/>
        </authorList>
    </citation>
    <scope>NUCLEOTIDE SEQUENCE</scope>
</reference>
<organism evidence="11">
    <name type="scientific">mine drainage metagenome</name>
    <dbReference type="NCBI Taxonomy" id="410659"/>
    <lineage>
        <taxon>unclassified sequences</taxon>
        <taxon>metagenomes</taxon>
        <taxon>ecological metagenomes</taxon>
    </lineage>
</organism>
<evidence type="ECO:0000256" key="1">
    <source>
        <dbReference type="ARBA" id="ARBA00004533"/>
    </source>
</evidence>
<evidence type="ECO:0000256" key="8">
    <source>
        <dbReference type="ARBA" id="ARBA00023136"/>
    </source>
</evidence>
<evidence type="ECO:0000256" key="6">
    <source>
        <dbReference type="ARBA" id="ARBA00022927"/>
    </source>
</evidence>
<evidence type="ECO:0000256" key="9">
    <source>
        <dbReference type="SAM" id="Phobius"/>
    </source>
</evidence>
<gene>
    <name evidence="11" type="ORF">B2A_14608</name>
</gene>